<organism evidence="4 5">
    <name type="scientific">Anaerocolumna cellulosilytica</name>
    <dbReference type="NCBI Taxonomy" id="433286"/>
    <lineage>
        <taxon>Bacteria</taxon>
        <taxon>Bacillati</taxon>
        <taxon>Bacillota</taxon>
        <taxon>Clostridia</taxon>
        <taxon>Lachnospirales</taxon>
        <taxon>Lachnospiraceae</taxon>
        <taxon>Anaerocolumna</taxon>
    </lineage>
</organism>
<dbReference type="SUPFAM" id="SSF53901">
    <property type="entry name" value="Thiolase-like"/>
    <property type="match status" value="2"/>
</dbReference>
<dbReference type="InterPro" id="IPR000794">
    <property type="entry name" value="Beta-ketoacyl_synthase"/>
</dbReference>
<evidence type="ECO:0000313" key="4">
    <source>
        <dbReference type="EMBL" id="BCJ93200.1"/>
    </source>
</evidence>
<dbReference type="PANTHER" id="PTHR11712">
    <property type="entry name" value="POLYKETIDE SYNTHASE-RELATED"/>
    <property type="match status" value="1"/>
</dbReference>
<dbReference type="EMBL" id="AP023367">
    <property type="protein sequence ID" value="BCJ93200.1"/>
    <property type="molecule type" value="Genomic_DNA"/>
</dbReference>
<keyword evidence="5" id="KW-1185">Reference proteome</keyword>
<evidence type="ECO:0000256" key="1">
    <source>
        <dbReference type="ARBA" id="ARBA00008467"/>
    </source>
</evidence>
<name>A0A6S6R1L4_9FIRM</name>
<evidence type="ECO:0000256" key="3">
    <source>
        <dbReference type="RuleBase" id="RU003694"/>
    </source>
</evidence>
<protein>
    <submittedName>
        <fullName evidence="4">Beta-ketoacyl-[acyl-carrier-protein] synthase II</fullName>
    </submittedName>
</protein>
<keyword evidence="2 3" id="KW-0808">Transferase</keyword>
<dbReference type="InterPro" id="IPR020841">
    <property type="entry name" value="PKS_Beta-ketoAc_synthase_dom"/>
</dbReference>
<dbReference type="Pfam" id="PF00109">
    <property type="entry name" value="ketoacyl-synt"/>
    <property type="match status" value="1"/>
</dbReference>
<gene>
    <name evidence="4" type="ORF">acsn021_07690</name>
</gene>
<dbReference type="Proteomes" id="UP000515561">
    <property type="component" value="Chromosome"/>
</dbReference>
<dbReference type="KEGG" id="acel:acsn021_07690"/>
<accession>A0A6S6R1L4</accession>
<dbReference type="InterPro" id="IPR014031">
    <property type="entry name" value="Ketoacyl_synth_C"/>
</dbReference>
<evidence type="ECO:0000256" key="2">
    <source>
        <dbReference type="ARBA" id="ARBA00022679"/>
    </source>
</evidence>
<dbReference type="GO" id="GO:0005829">
    <property type="term" value="C:cytosol"/>
    <property type="evidence" value="ECO:0007669"/>
    <property type="project" value="TreeGrafter"/>
</dbReference>
<dbReference type="SMART" id="SM00825">
    <property type="entry name" value="PKS_KS"/>
    <property type="match status" value="1"/>
</dbReference>
<dbReference type="GO" id="GO:0004315">
    <property type="term" value="F:3-oxoacyl-[acyl-carrier-protein] synthase activity"/>
    <property type="evidence" value="ECO:0007669"/>
    <property type="project" value="TreeGrafter"/>
</dbReference>
<dbReference type="PROSITE" id="PS52004">
    <property type="entry name" value="KS3_2"/>
    <property type="match status" value="1"/>
</dbReference>
<dbReference type="GO" id="GO:0006633">
    <property type="term" value="P:fatty acid biosynthetic process"/>
    <property type="evidence" value="ECO:0007669"/>
    <property type="project" value="TreeGrafter"/>
</dbReference>
<sequence length="414" mass="45445">MSKQNTISVVVTGVGAVASNGMDSKEYFKNCALGITGICPSRIMEEFHYMTTYVGEVQLEKPLRWEAKFRKIGELACDEMMKDAGVTKEDIEDLGERSVFSMASANVGSLRLEPQLRLKYKIDTEGVSYEMKEYEKNNSILDFNSADGYYHFSERMGIQGTIISSNAACASGTLAIGEAVRLIKAGYADVAVAAGIDILSDISLAGFDCMSNLSKEPCKPFDKNREGITIGEGAAFVMLEREEYAIKRGAKIYGRIVGFSSMNEAYHVTAPNPNGEGAFLCMDNILKKSANIQDKCIYINTHGTGTLANDSMELKAMEQLVQKYSLNHLWFSSTKSMIGHCLGASGSLEFACSIIGLYEGRMPISISVDTPMEFNSDRLTLVTNQEKSRPYDMFLSNSFAFAGNMASIGVEKYE</sequence>
<dbReference type="Pfam" id="PF02801">
    <property type="entry name" value="Ketoacyl-synt_C"/>
    <property type="match status" value="1"/>
</dbReference>
<dbReference type="CDD" id="cd00834">
    <property type="entry name" value="KAS_I_II"/>
    <property type="match status" value="1"/>
</dbReference>
<proteinExistence type="inferred from homology"/>
<comment type="similarity">
    <text evidence="1 3">Belongs to the thiolase-like superfamily. Beta-ketoacyl-ACP synthases family.</text>
</comment>
<evidence type="ECO:0000313" key="5">
    <source>
        <dbReference type="Proteomes" id="UP000515561"/>
    </source>
</evidence>
<dbReference type="PANTHER" id="PTHR11712:SF336">
    <property type="entry name" value="3-OXOACYL-[ACYL-CARRIER-PROTEIN] SYNTHASE, MITOCHONDRIAL"/>
    <property type="match status" value="1"/>
</dbReference>
<dbReference type="InterPro" id="IPR016039">
    <property type="entry name" value="Thiolase-like"/>
</dbReference>
<dbReference type="AlphaFoldDB" id="A0A6S6R1L4"/>
<dbReference type="RefSeq" id="WP_184095113.1">
    <property type="nucleotide sequence ID" value="NZ_AP023367.1"/>
</dbReference>
<dbReference type="Gene3D" id="3.40.47.10">
    <property type="match status" value="1"/>
</dbReference>
<dbReference type="InterPro" id="IPR014030">
    <property type="entry name" value="Ketoacyl_synth_N"/>
</dbReference>
<reference evidence="4 5" key="1">
    <citation type="journal article" date="2016" name="Int. J. Syst. Evol. Microbiol.">
        <title>Descriptions of Anaerotaenia torta gen. nov., sp. nov. and Anaerocolumna cellulosilytica gen. nov., sp. nov. isolated from a methanogenic reactor of cattle waste.</title>
        <authorList>
            <person name="Uek A."/>
            <person name="Ohtaki Y."/>
            <person name="Kaku N."/>
            <person name="Ueki K."/>
        </authorList>
    </citation>
    <scope>NUCLEOTIDE SEQUENCE [LARGE SCALE GENOMIC DNA]</scope>
    <source>
        <strain evidence="4 5">SN021</strain>
    </source>
</reference>